<gene>
    <name evidence="2" type="ORF">DPX16_19366</name>
</gene>
<accession>A0A3N0YZW8</accession>
<comment type="caution">
    <text evidence="2">The sequence shown here is derived from an EMBL/GenBank/DDBJ whole genome shotgun (WGS) entry which is preliminary data.</text>
</comment>
<evidence type="ECO:0000313" key="2">
    <source>
        <dbReference type="EMBL" id="ROL51847.1"/>
    </source>
</evidence>
<organism evidence="2 3">
    <name type="scientific">Anabarilius grahami</name>
    <name type="common">Kanglang fish</name>
    <name type="synonym">Barilius grahami</name>
    <dbReference type="NCBI Taxonomy" id="495550"/>
    <lineage>
        <taxon>Eukaryota</taxon>
        <taxon>Metazoa</taxon>
        <taxon>Chordata</taxon>
        <taxon>Craniata</taxon>
        <taxon>Vertebrata</taxon>
        <taxon>Euteleostomi</taxon>
        <taxon>Actinopterygii</taxon>
        <taxon>Neopterygii</taxon>
        <taxon>Teleostei</taxon>
        <taxon>Ostariophysi</taxon>
        <taxon>Cypriniformes</taxon>
        <taxon>Xenocyprididae</taxon>
        <taxon>Xenocypridinae</taxon>
        <taxon>Xenocypridinae incertae sedis</taxon>
        <taxon>Anabarilius</taxon>
    </lineage>
</organism>
<keyword evidence="3" id="KW-1185">Reference proteome</keyword>
<dbReference type="Proteomes" id="UP000281406">
    <property type="component" value="Unassembled WGS sequence"/>
</dbReference>
<sequence length="171" mass="19063">MDNKRVELTTFTWMHTAVPDCVTTCVSRTVRQGRRRFLHRCGRAICVQLVIRLQTVSLTSQGWLRKDRAETNFFFPPSFSPSPSIVSLLLSALSSSFRSPETEGRAAAVPQRKGKDLRKGLKKRKEKGDGRSTMTHKCHASNGAPHFLFHTCLCGHSGISAQEFDTSVTPS</sequence>
<protein>
    <submittedName>
        <fullName evidence="2">Uncharacterized protein</fullName>
    </submittedName>
</protein>
<reference evidence="2 3" key="1">
    <citation type="submission" date="2018-10" db="EMBL/GenBank/DDBJ databases">
        <title>Genome assembly for a Yunnan-Guizhou Plateau 3E fish, Anabarilius grahami (Regan), and its evolutionary and genetic applications.</title>
        <authorList>
            <person name="Jiang W."/>
        </authorList>
    </citation>
    <scope>NUCLEOTIDE SEQUENCE [LARGE SCALE GENOMIC DNA]</scope>
    <source>
        <strain evidence="2">AG-KIZ</strain>
        <tissue evidence="2">Muscle</tissue>
    </source>
</reference>
<dbReference type="AlphaFoldDB" id="A0A3N0YZW8"/>
<evidence type="ECO:0000256" key="1">
    <source>
        <dbReference type="SAM" id="MobiDB-lite"/>
    </source>
</evidence>
<name>A0A3N0YZW8_ANAGA</name>
<proteinExistence type="predicted"/>
<dbReference type="EMBL" id="RJVU01018281">
    <property type="protein sequence ID" value="ROL51847.1"/>
    <property type="molecule type" value="Genomic_DNA"/>
</dbReference>
<feature type="region of interest" description="Disordered" evidence="1">
    <location>
        <begin position="101"/>
        <end position="136"/>
    </location>
</feature>
<evidence type="ECO:0000313" key="3">
    <source>
        <dbReference type="Proteomes" id="UP000281406"/>
    </source>
</evidence>